<dbReference type="InterPro" id="IPR016024">
    <property type="entry name" value="ARM-type_fold"/>
</dbReference>
<dbReference type="SUPFAM" id="SSF48371">
    <property type="entry name" value="ARM repeat"/>
    <property type="match status" value="1"/>
</dbReference>
<dbReference type="OrthoDB" id="449062at2759"/>
<name>A0A504Z6R2_FASGI</name>
<dbReference type="Proteomes" id="UP000316759">
    <property type="component" value="Unassembled WGS sequence"/>
</dbReference>
<dbReference type="Gene3D" id="1.25.10.10">
    <property type="entry name" value="Leucine-rich Repeat Variant"/>
    <property type="match status" value="1"/>
</dbReference>
<evidence type="ECO:0000256" key="1">
    <source>
        <dbReference type="ARBA" id="ARBA00022737"/>
    </source>
</evidence>
<evidence type="ECO:0000313" key="2">
    <source>
        <dbReference type="EMBL" id="TPP65030.1"/>
    </source>
</evidence>
<accession>A0A504Z6R2</accession>
<comment type="caution">
    <text evidence="2">The sequence shown here is derived from an EMBL/GenBank/DDBJ whole genome shotgun (WGS) entry which is preliminary data.</text>
</comment>
<dbReference type="GO" id="GO:0002244">
    <property type="term" value="P:hematopoietic progenitor cell differentiation"/>
    <property type="evidence" value="ECO:0007669"/>
    <property type="project" value="TreeGrafter"/>
</dbReference>
<protein>
    <submittedName>
        <fullName evidence="2">Armadillo repeat-containing protein 6</fullName>
    </submittedName>
</protein>
<reference evidence="2 3" key="1">
    <citation type="submission" date="2019-04" db="EMBL/GenBank/DDBJ databases">
        <title>Annotation for the trematode Fasciola gigantica.</title>
        <authorList>
            <person name="Choi Y.-J."/>
        </authorList>
    </citation>
    <scope>NUCLEOTIDE SEQUENCE [LARGE SCALE GENOMIC DNA]</scope>
    <source>
        <strain evidence="2">Uganda_cow_1</strain>
    </source>
</reference>
<dbReference type="InterPro" id="IPR011989">
    <property type="entry name" value="ARM-like"/>
</dbReference>
<dbReference type="PANTHER" id="PTHR22895">
    <property type="entry name" value="ARMADILLO REPEAT-CONTAINING PROTEIN 6"/>
    <property type="match status" value="1"/>
</dbReference>
<gene>
    <name evidence="2" type="ORF">FGIG_09777</name>
</gene>
<dbReference type="PANTHER" id="PTHR22895:SF0">
    <property type="entry name" value="ARMADILLO REPEAT-CONTAINING PROTEIN 6"/>
    <property type="match status" value="1"/>
</dbReference>
<dbReference type="EMBL" id="SUNJ01003736">
    <property type="protein sequence ID" value="TPP65030.1"/>
    <property type="molecule type" value="Genomic_DNA"/>
</dbReference>
<keyword evidence="1" id="KW-0677">Repeat</keyword>
<dbReference type="STRING" id="46835.A0A504Z6R2"/>
<dbReference type="AlphaFoldDB" id="A0A504Z6R2"/>
<evidence type="ECO:0000313" key="3">
    <source>
        <dbReference type="Proteomes" id="UP000316759"/>
    </source>
</evidence>
<keyword evidence="3" id="KW-1185">Reference proteome</keyword>
<sequence>MKQISQKYFNETVQSNMELFDLSLDEAIEETVSTLLIEGVDLSNIVKEMPKYKAGHPGEDLVKRLQQTELQDQEFLSTVESLKAISTQSLAHRKLLVECGLLDLLFSSVSRCISLSETSLTVRVLDLLANVITGQSHLLNTGERSKHLLVILQFLKGYLKQPQQLLNAPDQMELVRSMYVLLRQCCLENETKRQEVTGTGIIQDTTSMLTSLNFSMTTNPYLTSQCQLLHDACTFIRSMTIDDDMSVEFGQGSVNARNIASDKTVIESFVRLANDALKLESTEPISDLFHTLSAVLTREEFCCQAADFGVTDLVFNTLLNHLSNCSLTSACLALLRTLCGSDTCKRLAGSWTSTVSVNNPNRTPITGPQVIISAMERYIKNPIIAKQSAFAMAAITLRQPEFAERFVSCGAPEILSKALQLHMSNSGTVRAVCVAIRNCVSRSPELRAAFVGSGCISNSSAASNREVFMEHDPCELETLLNSALKIRDSSDEAKAALRDLGCKVELKEHWRGGLNSKKPSCGAEISTS</sequence>
<organism evidence="2 3">
    <name type="scientific">Fasciola gigantica</name>
    <name type="common">Giant liver fluke</name>
    <dbReference type="NCBI Taxonomy" id="46835"/>
    <lineage>
        <taxon>Eukaryota</taxon>
        <taxon>Metazoa</taxon>
        <taxon>Spiralia</taxon>
        <taxon>Lophotrochozoa</taxon>
        <taxon>Platyhelminthes</taxon>
        <taxon>Trematoda</taxon>
        <taxon>Digenea</taxon>
        <taxon>Plagiorchiida</taxon>
        <taxon>Echinostomata</taxon>
        <taxon>Echinostomatoidea</taxon>
        <taxon>Fasciolidae</taxon>
        <taxon>Fasciola</taxon>
    </lineage>
</organism>
<proteinExistence type="predicted"/>